<dbReference type="CDD" id="cd13132">
    <property type="entry name" value="MATE_eukaryotic"/>
    <property type="match status" value="1"/>
</dbReference>
<dbReference type="InterPro" id="IPR045069">
    <property type="entry name" value="MATE_euk"/>
</dbReference>
<dbReference type="GO" id="GO:0016020">
    <property type="term" value="C:membrane"/>
    <property type="evidence" value="ECO:0007669"/>
    <property type="project" value="UniProtKB-SubCell"/>
</dbReference>
<organism evidence="8 9">
    <name type="scientific">Linum tenue</name>
    <dbReference type="NCBI Taxonomy" id="586396"/>
    <lineage>
        <taxon>Eukaryota</taxon>
        <taxon>Viridiplantae</taxon>
        <taxon>Streptophyta</taxon>
        <taxon>Embryophyta</taxon>
        <taxon>Tracheophyta</taxon>
        <taxon>Spermatophyta</taxon>
        <taxon>Magnoliopsida</taxon>
        <taxon>eudicotyledons</taxon>
        <taxon>Gunneridae</taxon>
        <taxon>Pentapetalae</taxon>
        <taxon>rosids</taxon>
        <taxon>fabids</taxon>
        <taxon>Malpighiales</taxon>
        <taxon>Linaceae</taxon>
        <taxon>Linum</taxon>
    </lineage>
</organism>
<accession>A0AAV0GYH8</accession>
<comment type="subcellular location">
    <subcellularLocation>
        <location evidence="1">Membrane</location>
        <topology evidence="1">Multi-pass membrane protein</topology>
    </subcellularLocation>
</comment>
<feature type="compositionally biased region" description="Polar residues" evidence="7">
    <location>
        <begin position="1"/>
        <end position="15"/>
    </location>
</feature>
<feature type="transmembrane region" description="Helical" evidence="6">
    <location>
        <begin position="296"/>
        <end position="320"/>
    </location>
</feature>
<dbReference type="GO" id="GO:0042910">
    <property type="term" value="F:xenobiotic transmembrane transporter activity"/>
    <property type="evidence" value="ECO:0007669"/>
    <property type="project" value="InterPro"/>
</dbReference>
<reference evidence="8" key="1">
    <citation type="submission" date="2022-08" db="EMBL/GenBank/DDBJ databases">
        <authorList>
            <person name="Gutierrez-Valencia J."/>
        </authorList>
    </citation>
    <scope>NUCLEOTIDE SEQUENCE</scope>
</reference>
<feature type="transmembrane region" description="Helical" evidence="6">
    <location>
        <begin position="155"/>
        <end position="176"/>
    </location>
</feature>
<evidence type="ECO:0000313" key="9">
    <source>
        <dbReference type="Proteomes" id="UP001154282"/>
    </source>
</evidence>
<evidence type="ECO:0000256" key="5">
    <source>
        <dbReference type="ARBA" id="ARBA00023136"/>
    </source>
</evidence>
<sequence>MSGDSIHQNSHNKTTTPPPQSAAASSPPSSPSSPSLAVVTTMEIEHPAAGASAPLSPNPKTMAPTWWAESKNMWEIAAPALITEVSQFSISFVTAAFVGHLGSLQLAAVSIVQNVLETFVFGFMLGMGSALETLCGQAVGAGQTHMLGIYMQRSWIICMVTALCLAPVYILATPILKLLHQDKRISELAGKFAIWVVPQLFLYALNFPLQKFLQAQSKVWVLTSISTVVLGIHALLNWIFVAKLGYGVVGAAVVADVSWLLVVLGQMIYVVSGYFPEAWTGFSMKAFKSLGGFVKLSLASAIMLCLELWYTTVVILMVGWLKNPEIAVDAISICMNIQLWTLMVALGFNAAVSVRVSNELGAGNHKAAKFSVMVTVTTSTILGLIFAAAVLATKNEFPKLFTSKPEVIHEASKLGYFLAATIFLDSILPVLHGVAVGAGWQFQVALINIVCYYVFGLPIGALLGYKFEYGVKGIWTGMLVGIVLQIGSLVYIIYKTNWQKEAADAEDRVNNWGGNSEQPRQEEIMLEPISGVVMEGRNSN</sequence>
<keyword evidence="9" id="KW-1185">Reference proteome</keyword>
<dbReference type="Pfam" id="PF01554">
    <property type="entry name" value="MatE"/>
    <property type="match status" value="2"/>
</dbReference>
<keyword evidence="5 6" id="KW-0472">Membrane</keyword>
<name>A0AAV0GYH8_9ROSI</name>
<dbReference type="InterPro" id="IPR002528">
    <property type="entry name" value="MATE_fam"/>
</dbReference>
<keyword evidence="4 6" id="KW-1133">Transmembrane helix</keyword>
<feature type="transmembrane region" description="Helical" evidence="6">
    <location>
        <begin position="326"/>
        <end position="349"/>
    </location>
</feature>
<protein>
    <recommendedName>
        <fullName evidence="6">Protein DETOXIFICATION</fullName>
    </recommendedName>
    <alternativeName>
        <fullName evidence="6">Multidrug and toxic compound extrusion protein</fullName>
    </alternativeName>
</protein>
<feature type="transmembrane region" description="Helical" evidence="6">
    <location>
        <begin position="188"/>
        <end position="207"/>
    </location>
</feature>
<evidence type="ECO:0000256" key="2">
    <source>
        <dbReference type="ARBA" id="ARBA00010199"/>
    </source>
</evidence>
<evidence type="ECO:0000256" key="4">
    <source>
        <dbReference type="ARBA" id="ARBA00022989"/>
    </source>
</evidence>
<evidence type="ECO:0000256" key="7">
    <source>
        <dbReference type="SAM" id="MobiDB-lite"/>
    </source>
</evidence>
<gene>
    <name evidence="8" type="ORF">LITE_LOCUS1349</name>
</gene>
<dbReference type="NCBIfam" id="TIGR00797">
    <property type="entry name" value="matE"/>
    <property type="match status" value="1"/>
</dbReference>
<feature type="transmembrane region" description="Helical" evidence="6">
    <location>
        <begin position="414"/>
        <end position="438"/>
    </location>
</feature>
<proteinExistence type="inferred from homology"/>
<evidence type="ECO:0000313" key="8">
    <source>
        <dbReference type="EMBL" id="CAI0377150.1"/>
    </source>
</evidence>
<dbReference type="EMBL" id="CAMGYJ010000002">
    <property type="protein sequence ID" value="CAI0377150.1"/>
    <property type="molecule type" value="Genomic_DNA"/>
</dbReference>
<evidence type="ECO:0000256" key="3">
    <source>
        <dbReference type="ARBA" id="ARBA00022692"/>
    </source>
</evidence>
<evidence type="ECO:0000256" key="1">
    <source>
        <dbReference type="ARBA" id="ARBA00004141"/>
    </source>
</evidence>
<keyword evidence="3 6" id="KW-0812">Transmembrane</keyword>
<evidence type="ECO:0000256" key="6">
    <source>
        <dbReference type="RuleBase" id="RU004914"/>
    </source>
</evidence>
<feature type="transmembrane region" description="Helical" evidence="6">
    <location>
        <begin position="370"/>
        <end position="394"/>
    </location>
</feature>
<comment type="similarity">
    <text evidence="2 6">Belongs to the multi antimicrobial extrusion (MATE) (TC 2.A.66.1) family.</text>
</comment>
<dbReference type="GO" id="GO:1990961">
    <property type="term" value="P:xenobiotic detoxification by transmembrane export across the plasma membrane"/>
    <property type="evidence" value="ECO:0007669"/>
    <property type="project" value="InterPro"/>
</dbReference>
<dbReference type="AlphaFoldDB" id="A0AAV0GYH8"/>
<feature type="transmembrane region" description="Helical" evidence="6">
    <location>
        <begin position="473"/>
        <end position="494"/>
    </location>
</feature>
<feature type="transmembrane region" description="Helical" evidence="6">
    <location>
        <begin position="445"/>
        <end position="467"/>
    </location>
</feature>
<comment type="caution">
    <text evidence="8">The sequence shown here is derived from an EMBL/GenBank/DDBJ whole genome shotgun (WGS) entry which is preliminary data.</text>
</comment>
<feature type="transmembrane region" description="Helical" evidence="6">
    <location>
        <begin position="246"/>
        <end position="275"/>
    </location>
</feature>
<feature type="compositionally biased region" description="Low complexity" evidence="7">
    <location>
        <begin position="21"/>
        <end position="35"/>
    </location>
</feature>
<dbReference type="PANTHER" id="PTHR11206">
    <property type="entry name" value="MULTIDRUG RESISTANCE PROTEIN"/>
    <property type="match status" value="1"/>
</dbReference>
<feature type="region of interest" description="Disordered" evidence="7">
    <location>
        <begin position="1"/>
        <end position="37"/>
    </location>
</feature>
<dbReference type="GO" id="GO:0015297">
    <property type="term" value="F:antiporter activity"/>
    <property type="evidence" value="ECO:0007669"/>
    <property type="project" value="InterPro"/>
</dbReference>
<dbReference type="Proteomes" id="UP001154282">
    <property type="component" value="Unassembled WGS sequence"/>
</dbReference>
<feature type="transmembrane region" description="Helical" evidence="6">
    <location>
        <begin position="219"/>
        <end position="240"/>
    </location>
</feature>